<comment type="similarity">
    <text evidence="1 2">Belongs to the MINDY deubiquitinase family. FAM63 subfamily.</text>
</comment>
<comment type="catalytic activity">
    <reaction evidence="2">
        <text>Thiol-dependent hydrolysis of ester, thioester, amide, peptide and isopeptide bonds formed by the C-terminal Gly of ubiquitin (a 76-residue protein attached to proteins as an intracellular targeting signal).</text>
        <dbReference type="EC" id="3.4.19.12"/>
    </reaction>
</comment>
<keyword evidence="5" id="KW-1185">Reference proteome</keyword>
<reference evidence="6" key="1">
    <citation type="submission" date="2016-04" db="UniProtKB">
        <authorList>
            <consortium name="WormBaseParasite"/>
        </authorList>
    </citation>
    <scope>IDENTIFICATION</scope>
</reference>
<dbReference type="GO" id="GO:0071944">
    <property type="term" value="C:cell periphery"/>
    <property type="evidence" value="ECO:0007669"/>
    <property type="project" value="TreeGrafter"/>
</dbReference>
<keyword evidence="2" id="KW-0378">Hydrolase</keyword>
<dbReference type="EC" id="3.4.19.12" evidence="2"/>
<dbReference type="GO" id="GO:0016807">
    <property type="term" value="F:cysteine-type carboxypeptidase activity"/>
    <property type="evidence" value="ECO:0007669"/>
    <property type="project" value="TreeGrafter"/>
</dbReference>
<evidence type="ECO:0000259" key="3">
    <source>
        <dbReference type="Pfam" id="PF04424"/>
    </source>
</evidence>
<protein>
    <recommendedName>
        <fullName evidence="2">Ubiquitin carboxyl-terminal hydrolase</fullName>
        <ecNumber evidence="2">3.4.19.12</ecNumber>
    </recommendedName>
</protein>
<organism evidence="6">
    <name type="scientific">Haemonchus placei</name>
    <name type="common">Barber's pole worm</name>
    <dbReference type="NCBI Taxonomy" id="6290"/>
    <lineage>
        <taxon>Eukaryota</taxon>
        <taxon>Metazoa</taxon>
        <taxon>Ecdysozoa</taxon>
        <taxon>Nematoda</taxon>
        <taxon>Chromadorea</taxon>
        <taxon>Rhabditida</taxon>
        <taxon>Rhabditina</taxon>
        <taxon>Rhabditomorpha</taxon>
        <taxon>Strongyloidea</taxon>
        <taxon>Trichostrongylidae</taxon>
        <taxon>Haemonchus</taxon>
    </lineage>
</organism>
<dbReference type="GO" id="GO:0071108">
    <property type="term" value="P:protein K48-linked deubiquitination"/>
    <property type="evidence" value="ECO:0007669"/>
    <property type="project" value="TreeGrafter"/>
</dbReference>
<dbReference type="GO" id="GO:0006508">
    <property type="term" value="P:proteolysis"/>
    <property type="evidence" value="ECO:0007669"/>
    <property type="project" value="UniProtKB-KW"/>
</dbReference>
<evidence type="ECO:0000256" key="2">
    <source>
        <dbReference type="RuleBase" id="RU367139"/>
    </source>
</evidence>
<evidence type="ECO:0000313" key="5">
    <source>
        <dbReference type="Proteomes" id="UP000268014"/>
    </source>
</evidence>
<keyword evidence="2" id="KW-0645">Protease</keyword>
<evidence type="ECO:0000313" key="4">
    <source>
        <dbReference type="EMBL" id="VDO41159.1"/>
    </source>
</evidence>
<evidence type="ECO:0000256" key="1">
    <source>
        <dbReference type="ARBA" id="ARBA00006616"/>
    </source>
</evidence>
<accession>A0A158QNN4</accession>
<dbReference type="OMA" id="ESENYML"/>
<name>A0A158QNN4_HAEPC</name>
<keyword evidence="2" id="KW-0833">Ubl conjugation pathway</keyword>
<gene>
    <name evidence="4" type="ORF">HPLM_LOCUS10802</name>
</gene>
<dbReference type="Proteomes" id="UP000268014">
    <property type="component" value="Unassembled WGS sequence"/>
</dbReference>
<dbReference type="AlphaFoldDB" id="A0A158QNN4"/>
<feature type="domain" description="MINDY deubiquitinase" evidence="3">
    <location>
        <begin position="52"/>
        <end position="296"/>
    </location>
</feature>
<dbReference type="OrthoDB" id="10261212at2759"/>
<proteinExistence type="inferred from homology"/>
<dbReference type="EMBL" id="UZAF01017392">
    <property type="protein sequence ID" value="VDO41159.1"/>
    <property type="molecule type" value="Genomic_DNA"/>
</dbReference>
<dbReference type="PANTHER" id="PTHR18063">
    <property type="entry name" value="NF-E2 INDUCIBLE PROTEIN"/>
    <property type="match status" value="1"/>
</dbReference>
<dbReference type="GO" id="GO:0005829">
    <property type="term" value="C:cytosol"/>
    <property type="evidence" value="ECO:0007669"/>
    <property type="project" value="TreeGrafter"/>
</dbReference>
<dbReference type="PANTHER" id="PTHR18063:SF6">
    <property type="entry name" value="UBIQUITIN CARBOXYL-TERMINAL HYDROLASE"/>
    <property type="match status" value="1"/>
</dbReference>
<dbReference type="STRING" id="6290.A0A158QNN4"/>
<dbReference type="WBParaSite" id="HPLM_0001081001-mRNA-1">
    <property type="protein sequence ID" value="HPLM_0001081001-mRNA-1"/>
    <property type="gene ID" value="HPLM_0001081001"/>
</dbReference>
<keyword evidence="2" id="KW-0788">Thiol protease</keyword>
<dbReference type="GO" id="GO:0140934">
    <property type="term" value="F:histone deubiquitinase activity"/>
    <property type="evidence" value="ECO:0007669"/>
    <property type="project" value="UniProtKB-UniRule"/>
</dbReference>
<dbReference type="GO" id="GO:0004843">
    <property type="term" value="F:cysteine-type deubiquitinase activity"/>
    <property type="evidence" value="ECO:0007669"/>
    <property type="project" value="UniProtKB-UniRule"/>
</dbReference>
<evidence type="ECO:0000313" key="6">
    <source>
        <dbReference type="WBParaSite" id="HPLM_0001081001-mRNA-1"/>
    </source>
</evidence>
<dbReference type="Pfam" id="PF04424">
    <property type="entry name" value="MINDY_DUB"/>
    <property type="match status" value="1"/>
</dbReference>
<dbReference type="GO" id="GO:0036435">
    <property type="term" value="F:K48-linked polyubiquitin modification-dependent protein binding"/>
    <property type="evidence" value="ECO:0007669"/>
    <property type="project" value="UniProtKB-UniRule"/>
</dbReference>
<reference evidence="4 5" key="2">
    <citation type="submission" date="2018-11" db="EMBL/GenBank/DDBJ databases">
        <authorList>
            <consortium name="Pathogen Informatics"/>
        </authorList>
    </citation>
    <scope>NUCLEOTIDE SEQUENCE [LARGE SCALE GENOMIC DNA]</scope>
    <source>
        <strain evidence="4 5">MHpl1</strain>
    </source>
</reference>
<dbReference type="GO" id="GO:1990380">
    <property type="term" value="F:K48-linked deubiquitinase activity"/>
    <property type="evidence" value="ECO:0007669"/>
    <property type="project" value="UniProtKB-UniRule"/>
</dbReference>
<dbReference type="InterPro" id="IPR007518">
    <property type="entry name" value="MINDY"/>
</dbReference>
<dbReference type="InterPro" id="IPR033979">
    <property type="entry name" value="MINDY_domain"/>
</dbReference>
<sequence length="377" mass="43107">MVCFQNRCVMPDSSTKGTNDNRLEVVDADVIETVEYLLDNIRLEPTSEGSSKLKAVQFNSNKTSIVTQNLNGPCPLIALVNVLTILLRVNETPRKWPHNERHVRKENREIILQIADALLQMRPNNMAVHVESNYDRNLDDVINLLPDLGRGLDVNVRFRHVTDFEFTPALSLFDLLRVNLYHGWLPDPQFVEINLTYNQLVEQICDEENHNRLLLQEFLDENVTQLTYHGLIGLMEAMQDGELAVLFRNNHFHTIHKRKDLLYLLVSDSGYVNEPSIVWESFNNVDGSSIFFASDFTVGSPGTSNPTNEPMGPSVPLQIENIFLYLRLVPRFVRIRTLSVLGPHFRLESPMHIFPAIPLNLNELVSVAFRGRSHSPF</sequence>
<comment type="function">
    <text evidence="2">Hydrolase that can specifically remove 'Lys-48'-linked conjugated ubiquitin from proteins. Has exodeubiquitinase activity and has a preference for long polyubiquitin chains. May play a regulatory role at the level of protein turnover.</text>
</comment>